<keyword evidence="2" id="KW-1185">Reference proteome</keyword>
<dbReference type="EMBL" id="JBIRGQ010000003">
    <property type="protein sequence ID" value="MFH8547055.1"/>
    <property type="molecule type" value="Genomic_DNA"/>
</dbReference>
<protein>
    <submittedName>
        <fullName evidence="1">Uncharacterized protein</fullName>
    </submittedName>
</protein>
<sequence>MSGTARSEARSGWPTRPVLGSAALVLVLGAGLTTDHAFSSDYSTASTVPADCDAVAADSLDRARADLISRAIAPPSGSVDLSIQAVPAECRDELRRVDAVMEEEREKQVTWDVRIDRSRFYIVEQGPEPELPEPDYLAEKVTRHPGQITVVSRVQNHTARVTLKIADRAAAPEANGWRLLSASDYRPVHKGAMAVSDGGHPLQGMSAGKDLRPSDLHLDPARTYRVHIYAHGRDNSAERRAAAAEAAAEAENWTKAMWDLERYYVLFVPLGG</sequence>
<organism evidence="1 2">
    <name type="scientific">Streptomyces longisporoflavus</name>
    <dbReference type="NCBI Taxonomy" id="28044"/>
    <lineage>
        <taxon>Bacteria</taxon>
        <taxon>Bacillati</taxon>
        <taxon>Actinomycetota</taxon>
        <taxon>Actinomycetes</taxon>
        <taxon>Kitasatosporales</taxon>
        <taxon>Streptomycetaceae</taxon>
        <taxon>Streptomyces</taxon>
    </lineage>
</organism>
<accession>A0ABW7QRU8</accession>
<gene>
    <name evidence="1" type="ORF">ACH4F9_18805</name>
</gene>
<dbReference type="RefSeq" id="WP_397712924.1">
    <property type="nucleotide sequence ID" value="NZ_JBIRGN010000003.1"/>
</dbReference>
<comment type="caution">
    <text evidence="1">The sequence shown here is derived from an EMBL/GenBank/DDBJ whole genome shotgun (WGS) entry which is preliminary data.</text>
</comment>
<name>A0ABW7QRU8_9ACTN</name>
<evidence type="ECO:0000313" key="1">
    <source>
        <dbReference type="EMBL" id="MFH8547055.1"/>
    </source>
</evidence>
<reference evidence="1 2" key="1">
    <citation type="submission" date="2024-10" db="EMBL/GenBank/DDBJ databases">
        <title>The Natural Products Discovery Center: Release of the First 8490 Sequenced Strains for Exploring Actinobacteria Biosynthetic Diversity.</title>
        <authorList>
            <person name="Kalkreuter E."/>
            <person name="Kautsar S.A."/>
            <person name="Yang D."/>
            <person name="Bader C.D."/>
            <person name="Teijaro C.N."/>
            <person name="Fluegel L."/>
            <person name="Davis C.M."/>
            <person name="Simpson J.R."/>
            <person name="Lauterbach L."/>
            <person name="Steele A.D."/>
            <person name="Gui C."/>
            <person name="Meng S."/>
            <person name="Li G."/>
            <person name="Viehrig K."/>
            <person name="Ye F."/>
            <person name="Su P."/>
            <person name="Kiefer A.F."/>
            <person name="Nichols A."/>
            <person name="Cepeda A.J."/>
            <person name="Yan W."/>
            <person name="Fan B."/>
            <person name="Jiang Y."/>
            <person name="Adhikari A."/>
            <person name="Zheng C.-J."/>
            <person name="Schuster L."/>
            <person name="Cowan T.M."/>
            <person name="Smanski M.J."/>
            <person name="Chevrette M.G."/>
            <person name="De Carvalho L.P.S."/>
            <person name="Shen B."/>
        </authorList>
    </citation>
    <scope>NUCLEOTIDE SEQUENCE [LARGE SCALE GENOMIC DNA]</scope>
    <source>
        <strain evidence="1 2">NPDC017990</strain>
    </source>
</reference>
<dbReference type="Proteomes" id="UP001610818">
    <property type="component" value="Unassembled WGS sequence"/>
</dbReference>
<proteinExistence type="predicted"/>
<evidence type="ECO:0000313" key="2">
    <source>
        <dbReference type="Proteomes" id="UP001610818"/>
    </source>
</evidence>